<dbReference type="PATRIC" id="fig|1095729.3.peg.114"/>
<keyword evidence="3" id="KW-1185">Reference proteome</keyword>
<dbReference type="RefSeq" id="WP_003033602.1">
    <property type="nucleotide sequence ID" value="NZ_AICP01000012.1"/>
</dbReference>
<feature type="transmembrane region" description="Helical" evidence="1">
    <location>
        <begin position="12"/>
        <end position="29"/>
    </location>
</feature>
<dbReference type="EMBL" id="AICP01000012">
    <property type="protein sequence ID" value="EID24031.1"/>
    <property type="molecule type" value="Genomic_DNA"/>
</dbReference>
<proteinExistence type="predicted"/>
<organism evidence="2 3">
    <name type="scientific">Streptococcus anginosus subsp. whileyi CCUG 39159</name>
    <dbReference type="NCBI Taxonomy" id="1095729"/>
    <lineage>
        <taxon>Bacteria</taxon>
        <taxon>Bacillati</taxon>
        <taxon>Bacillota</taxon>
        <taxon>Bacilli</taxon>
        <taxon>Lactobacillales</taxon>
        <taxon>Streptococcaceae</taxon>
        <taxon>Streptococcus</taxon>
        <taxon>Streptococcus anginosus group</taxon>
    </lineage>
</organism>
<name>I0SKX8_STRAP</name>
<feature type="transmembrane region" description="Helical" evidence="1">
    <location>
        <begin position="41"/>
        <end position="60"/>
    </location>
</feature>
<keyword evidence="1" id="KW-1133">Transmembrane helix</keyword>
<accession>I0SKX8</accession>
<dbReference type="Proteomes" id="UP000003245">
    <property type="component" value="Unassembled WGS sequence"/>
</dbReference>
<gene>
    <name evidence="2" type="ORF">HMPREF1043_0355</name>
</gene>
<protein>
    <submittedName>
        <fullName evidence="2">Uncharacterized protein</fullName>
    </submittedName>
</protein>
<dbReference type="NCBIfam" id="NF040686">
    <property type="entry name" value="TcpD_dom"/>
    <property type="match status" value="1"/>
</dbReference>
<dbReference type="AlphaFoldDB" id="I0SKX8"/>
<keyword evidence="1" id="KW-0812">Transmembrane</keyword>
<evidence type="ECO:0000256" key="1">
    <source>
        <dbReference type="SAM" id="Phobius"/>
    </source>
</evidence>
<evidence type="ECO:0000313" key="3">
    <source>
        <dbReference type="Proteomes" id="UP000003245"/>
    </source>
</evidence>
<keyword evidence="1" id="KW-0472">Membrane</keyword>
<evidence type="ECO:0000313" key="2">
    <source>
        <dbReference type="EMBL" id="EID24031.1"/>
    </source>
</evidence>
<dbReference type="InterPro" id="IPR049746">
    <property type="entry name" value="TcpD-like_C"/>
</dbReference>
<sequence>MKDLVTTFLKEQGVWVALGIGVGAGIYEFMKTKSFGKSLTVLSAGFVIAFFCLYPEQVLAKFGEGMNWALSHIKF</sequence>
<reference evidence="2 3" key="1">
    <citation type="submission" date="2012-01" db="EMBL/GenBank/DDBJ databases">
        <authorList>
            <person name="Harkins D.M."/>
            <person name="Madupu R."/>
            <person name="Durkin A.S."/>
            <person name="Torralba M."/>
            <person name="Methe B."/>
            <person name="Sutton G.G."/>
            <person name="Nelson K.E."/>
        </authorList>
    </citation>
    <scope>NUCLEOTIDE SEQUENCE [LARGE SCALE GENOMIC DNA]</scope>
    <source>
        <strain evidence="2 3">CCUG 39159</strain>
    </source>
</reference>
<comment type="caution">
    <text evidence="2">The sequence shown here is derived from an EMBL/GenBank/DDBJ whole genome shotgun (WGS) entry which is preliminary data.</text>
</comment>